<dbReference type="OrthoDB" id="10038880at2759"/>
<proteinExistence type="predicted"/>
<keyword evidence="6" id="KW-0812">Transmembrane</keyword>
<gene>
    <name evidence="10" type="primary">LOC111126447</name>
</gene>
<keyword evidence="4" id="KW-0325">Glycoprotein</keyword>
<organism evidence="9 10">
    <name type="scientific">Crassostrea virginica</name>
    <name type="common">Eastern oyster</name>
    <dbReference type="NCBI Taxonomy" id="6565"/>
    <lineage>
        <taxon>Eukaryota</taxon>
        <taxon>Metazoa</taxon>
        <taxon>Spiralia</taxon>
        <taxon>Lophotrochozoa</taxon>
        <taxon>Mollusca</taxon>
        <taxon>Bivalvia</taxon>
        <taxon>Autobranchia</taxon>
        <taxon>Pteriomorphia</taxon>
        <taxon>Ostreida</taxon>
        <taxon>Ostreoidea</taxon>
        <taxon>Ostreidae</taxon>
        <taxon>Crassostrea</taxon>
    </lineage>
</organism>
<sequence>MLNNYLKGYMIDMIYQDMPFLLLLMVFSRGSMEEQYNLTGSLPAAILGKEFSWECSMSIPSNQTINAVRFYRNNTYVGSVGRSPSGTCAAESFNPRYDYRCVSIHVFSLIIPGDNMTENENNSVWQCQHYGVGHYRSSNQLLKIAVFIRNISLSPRDDPLTLTEGTLNKVTCSVNSDAYPIPVIRWYIGDTKIGGTKETLELTAGIIYDGKILRCLASNNDKSLNKTTFLNILYKPVVAVDPTGSLDVSLGDQMTVRCSVLKSNPGVILGYEWSVLGDDDVIGRESQFTINRVSINDNKTLQCRARNSVGTSEPAAVRINVLLAPTRPSFIKALCCEEHADVVWVTSTPDLIEQKSFVQFSSSSTGKDFSNASTVVNSTLNDIYSVRVTNVSPDTTYTFRVVTVNQYGHVTSNDASCHVKKKINEDSFSTSSIAVTAALSGLVMLTTVVAVMMYLRTRKLNEKENITTKSSRSLEKTNYEVQMSSIREDPPYQEIINS</sequence>
<evidence type="ECO:0000256" key="2">
    <source>
        <dbReference type="ARBA" id="ARBA00023136"/>
    </source>
</evidence>
<dbReference type="PROSITE" id="PS50835">
    <property type="entry name" value="IG_LIKE"/>
    <property type="match status" value="2"/>
</dbReference>
<keyword evidence="6" id="KW-1133">Transmembrane helix</keyword>
<dbReference type="InterPro" id="IPR036179">
    <property type="entry name" value="Ig-like_dom_sf"/>
</dbReference>
<dbReference type="CDD" id="cd00063">
    <property type="entry name" value="FN3"/>
    <property type="match status" value="1"/>
</dbReference>
<dbReference type="PANTHER" id="PTHR11640">
    <property type="entry name" value="NEPHRIN"/>
    <property type="match status" value="1"/>
</dbReference>
<evidence type="ECO:0000256" key="1">
    <source>
        <dbReference type="ARBA" id="ARBA00004479"/>
    </source>
</evidence>
<dbReference type="Gene3D" id="2.60.40.10">
    <property type="entry name" value="Immunoglobulins"/>
    <property type="match status" value="3"/>
</dbReference>
<protein>
    <submittedName>
        <fullName evidence="10">Uncharacterized protein LOC111126447</fullName>
    </submittedName>
</protein>
<keyword evidence="3" id="KW-1015">Disulfide bond</keyword>
<comment type="subcellular location">
    <subcellularLocation>
        <location evidence="1">Membrane</location>
        <topology evidence="1">Single-pass type I membrane protein</topology>
    </subcellularLocation>
</comment>
<dbReference type="InterPro" id="IPR003599">
    <property type="entry name" value="Ig_sub"/>
</dbReference>
<dbReference type="RefSeq" id="XP_022326815.1">
    <property type="nucleotide sequence ID" value="XM_022471107.1"/>
</dbReference>
<feature type="domain" description="Ig-like" evidence="7">
    <location>
        <begin position="155"/>
        <end position="231"/>
    </location>
</feature>
<name>A0A8B8DGI4_CRAVI</name>
<evidence type="ECO:0000256" key="6">
    <source>
        <dbReference type="SAM" id="Phobius"/>
    </source>
</evidence>
<dbReference type="KEGG" id="cvn:111126447"/>
<keyword evidence="2 6" id="KW-0472">Membrane</keyword>
<dbReference type="AlphaFoldDB" id="A0A8B8DGI4"/>
<dbReference type="InterPro" id="IPR013783">
    <property type="entry name" value="Ig-like_fold"/>
</dbReference>
<feature type="transmembrane region" description="Helical" evidence="6">
    <location>
        <begin position="433"/>
        <end position="455"/>
    </location>
</feature>
<feature type="domain" description="Ig-like" evidence="7">
    <location>
        <begin position="236"/>
        <end position="318"/>
    </location>
</feature>
<evidence type="ECO:0000256" key="5">
    <source>
        <dbReference type="ARBA" id="ARBA00023319"/>
    </source>
</evidence>
<dbReference type="Proteomes" id="UP000694844">
    <property type="component" value="Chromosome 3"/>
</dbReference>
<keyword evidence="9" id="KW-1185">Reference proteome</keyword>
<feature type="domain" description="Fibronectin type-III" evidence="8">
    <location>
        <begin position="324"/>
        <end position="426"/>
    </location>
</feature>
<evidence type="ECO:0000313" key="9">
    <source>
        <dbReference type="Proteomes" id="UP000694844"/>
    </source>
</evidence>
<dbReference type="InterPro" id="IPR007110">
    <property type="entry name" value="Ig-like_dom"/>
</dbReference>
<dbReference type="SUPFAM" id="SSF48726">
    <property type="entry name" value="Immunoglobulin"/>
    <property type="match status" value="2"/>
</dbReference>
<dbReference type="PROSITE" id="PS50853">
    <property type="entry name" value="FN3"/>
    <property type="match status" value="1"/>
</dbReference>
<evidence type="ECO:0000256" key="3">
    <source>
        <dbReference type="ARBA" id="ARBA00023157"/>
    </source>
</evidence>
<evidence type="ECO:0000313" key="10">
    <source>
        <dbReference type="RefSeq" id="XP_022326815.1"/>
    </source>
</evidence>
<dbReference type="GO" id="GO:0016020">
    <property type="term" value="C:membrane"/>
    <property type="evidence" value="ECO:0007669"/>
    <property type="project" value="UniProtKB-SubCell"/>
</dbReference>
<dbReference type="GeneID" id="111126447"/>
<evidence type="ECO:0000259" key="7">
    <source>
        <dbReference type="PROSITE" id="PS50835"/>
    </source>
</evidence>
<reference evidence="10" key="1">
    <citation type="submission" date="2025-08" db="UniProtKB">
        <authorList>
            <consortium name="RefSeq"/>
        </authorList>
    </citation>
    <scope>IDENTIFICATION</scope>
    <source>
        <tissue evidence="10">Whole sample</tissue>
    </source>
</reference>
<accession>A0A8B8DGI4</accession>
<dbReference type="InterPro" id="IPR003961">
    <property type="entry name" value="FN3_dom"/>
</dbReference>
<evidence type="ECO:0000259" key="8">
    <source>
        <dbReference type="PROSITE" id="PS50853"/>
    </source>
</evidence>
<dbReference type="SMART" id="SM00409">
    <property type="entry name" value="IG"/>
    <property type="match status" value="2"/>
</dbReference>
<keyword evidence="5" id="KW-0393">Immunoglobulin domain</keyword>
<dbReference type="InterPro" id="IPR051275">
    <property type="entry name" value="Cell_adhesion_signaling"/>
</dbReference>
<evidence type="ECO:0000256" key="4">
    <source>
        <dbReference type="ARBA" id="ARBA00023180"/>
    </source>
</evidence>